<accession>A0A2J6SEM4</accession>
<evidence type="ECO:0000313" key="2">
    <source>
        <dbReference type="EMBL" id="PMD49225.1"/>
    </source>
</evidence>
<gene>
    <name evidence="2" type="ORF">K444DRAFT_549573</name>
</gene>
<protein>
    <submittedName>
        <fullName evidence="2">Uncharacterized protein</fullName>
    </submittedName>
</protein>
<dbReference type="EMBL" id="KZ613921">
    <property type="protein sequence ID" value="PMD49225.1"/>
    <property type="molecule type" value="Genomic_DNA"/>
</dbReference>
<dbReference type="OrthoDB" id="3915838at2759"/>
<dbReference type="GeneID" id="36584548"/>
<proteinExistence type="predicted"/>
<organism evidence="2 3">
    <name type="scientific">Hyaloscypha bicolor E</name>
    <dbReference type="NCBI Taxonomy" id="1095630"/>
    <lineage>
        <taxon>Eukaryota</taxon>
        <taxon>Fungi</taxon>
        <taxon>Dikarya</taxon>
        <taxon>Ascomycota</taxon>
        <taxon>Pezizomycotina</taxon>
        <taxon>Leotiomycetes</taxon>
        <taxon>Helotiales</taxon>
        <taxon>Hyaloscyphaceae</taxon>
        <taxon>Hyaloscypha</taxon>
        <taxon>Hyaloscypha bicolor</taxon>
    </lineage>
</organism>
<dbReference type="AlphaFoldDB" id="A0A2J6SEM4"/>
<name>A0A2J6SEM4_9HELO</name>
<evidence type="ECO:0000256" key="1">
    <source>
        <dbReference type="SAM" id="SignalP"/>
    </source>
</evidence>
<reference evidence="2 3" key="1">
    <citation type="submission" date="2016-04" db="EMBL/GenBank/DDBJ databases">
        <title>A degradative enzymes factory behind the ericoid mycorrhizal symbiosis.</title>
        <authorList>
            <consortium name="DOE Joint Genome Institute"/>
            <person name="Martino E."/>
            <person name="Morin E."/>
            <person name="Grelet G."/>
            <person name="Kuo A."/>
            <person name="Kohler A."/>
            <person name="Daghino S."/>
            <person name="Barry K."/>
            <person name="Choi C."/>
            <person name="Cichocki N."/>
            <person name="Clum A."/>
            <person name="Copeland A."/>
            <person name="Hainaut M."/>
            <person name="Haridas S."/>
            <person name="Labutti K."/>
            <person name="Lindquist E."/>
            <person name="Lipzen A."/>
            <person name="Khouja H.-R."/>
            <person name="Murat C."/>
            <person name="Ohm R."/>
            <person name="Olson A."/>
            <person name="Spatafora J."/>
            <person name="Veneault-Fourrey C."/>
            <person name="Henrissat B."/>
            <person name="Grigoriev I."/>
            <person name="Martin F."/>
            <person name="Perotto S."/>
        </authorList>
    </citation>
    <scope>NUCLEOTIDE SEQUENCE [LARGE SCALE GENOMIC DNA]</scope>
    <source>
        <strain evidence="2 3">E</strain>
    </source>
</reference>
<sequence length="185" mass="20056">MLFPLLPLLITLACALPTVTVGGAALKPYQLRGVQSPIFHLYLQSLPTAKRTPVMGPEATSEYFTIGSSIQSLNSSLFLNIGPGTGKSYLPLSLDTIRNTTAWGLEGDTVITTAASSYGRRKLTILRSCEFSDRGSRLMDRIELNFLACNSATTGYYTLYLQKGSDTPSGQTCSNYQTIHTPCLC</sequence>
<evidence type="ECO:0000313" key="3">
    <source>
        <dbReference type="Proteomes" id="UP000235371"/>
    </source>
</evidence>
<dbReference type="InParanoid" id="A0A2J6SEM4"/>
<feature type="signal peptide" evidence="1">
    <location>
        <begin position="1"/>
        <end position="15"/>
    </location>
</feature>
<dbReference type="Proteomes" id="UP000235371">
    <property type="component" value="Unassembled WGS sequence"/>
</dbReference>
<dbReference type="RefSeq" id="XP_024726129.1">
    <property type="nucleotide sequence ID" value="XM_024876469.1"/>
</dbReference>
<keyword evidence="3" id="KW-1185">Reference proteome</keyword>
<feature type="chain" id="PRO_5014339681" evidence="1">
    <location>
        <begin position="16"/>
        <end position="185"/>
    </location>
</feature>
<keyword evidence="1" id="KW-0732">Signal</keyword>